<dbReference type="Gene3D" id="3.90.1200.10">
    <property type="match status" value="1"/>
</dbReference>
<dbReference type="PANTHER" id="PTHR23020:SF42">
    <property type="entry name" value="CHK KINASE-LIKE DOMAIN-CONTAINING PROTEIN"/>
    <property type="match status" value="1"/>
</dbReference>
<feature type="domain" description="CHK kinase-like" evidence="1">
    <location>
        <begin position="181"/>
        <end position="371"/>
    </location>
</feature>
<dbReference type="SUPFAM" id="SSF56112">
    <property type="entry name" value="Protein kinase-like (PK-like)"/>
    <property type="match status" value="1"/>
</dbReference>
<comment type="caution">
    <text evidence="2">The sequence shown here is derived from an EMBL/GenBank/DDBJ whole genome shotgun (WGS) entry which is preliminary data.</text>
</comment>
<dbReference type="Proteomes" id="UP000230233">
    <property type="component" value="Chromosome V"/>
</dbReference>
<dbReference type="InterPro" id="IPR052961">
    <property type="entry name" value="Oxido-Kinase-like_Enzymes"/>
</dbReference>
<proteinExistence type="predicted"/>
<dbReference type="InterPro" id="IPR012877">
    <property type="entry name" value="Dhs-27"/>
</dbReference>
<name>A0A2G5TEC5_9PELO</name>
<dbReference type="STRING" id="1611254.A0A2G5TEC5"/>
<protein>
    <recommendedName>
        <fullName evidence="1">CHK kinase-like domain-containing protein</fullName>
    </recommendedName>
</protein>
<dbReference type="EMBL" id="PDUG01000005">
    <property type="protein sequence ID" value="PIC25652.1"/>
    <property type="molecule type" value="Genomic_DNA"/>
</dbReference>
<gene>
    <name evidence="2" type="primary">Cnig_chr_V.g18503</name>
    <name evidence="2" type="ORF">B9Z55_018503</name>
</gene>
<dbReference type="InterPro" id="IPR011009">
    <property type="entry name" value="Kinase-like_dom_sf"/>
</dbReference>
<organism evidence="2 3">
    <name type="scientific">Caenorhabditis nigoni</name>
    <dbReference type="NCBI Taxonomy" id="1611254"/>
    <lineage>
        <taxon>Eukaryota</taxon>
        <taxon>Metazoa</taxon>
        <taxon>Ecdysozoa</taxon>
        <taxon>Nematoda</taxon>
        <taxon>Chromadorea</taxon>
        <taxon>Rhabditida</taxon>
        <taxon>Rhabditina</taxon>
        <taxon>Rhabditomorpha</taxon>
        <taxon>Rhabditoidea</taxon>
        <taxon>Rhabditidae</taxon>
        <taxon>Peloderinae</taxon>
        <taxon>Caenorhabditis</taxon>
    </lineage>
</organism>
<keyword evidence="3" id="KW-1185">Reference proteome</keyword>
<dbReference type="InterPro" id="IPR015897">
    <property type="entry name" value="CHK_kinase-like"/>
</dbReference>
<dbReference type="OrthoDB" id="5777157at2759"/>
<evidence type="ECO:0000313" key="3">
    <source>
        <dbReference type="Proteomes" id="UP000230233"/>
    </source>
</evidence>
<accession>A0A2G5TEC5</accession>
<evidence type="ECO:0000259" key="1">
    <source>
        <dbReference type="SMART" id="SM00587"/>
    </source>
</evidence>
<sequence length="438" mass="49856">MATDNSLTILDDGNGLFGTHVTLEDVNNSIREQMDTDLELTPESEMMVIEDGNVSGFLLRNFGNIIKGVITVLQGFSSCVVLISCKWNKPSDTFPHKIVLKIVSFSHIKALISKAEKEGIFTRSETEKKNMNENFEISIQRIHNQEVDFYNVLGKGEPENLLTPNVYFMSKFDENNKTKGFIGMEYIEGSVTRHSYENCTVKEIQPVLKAIAHIQALTFSIPEEEIEKTFKDNSYTESMKSMMEGEIMTGIFMHTKNQNPERFGELVARVERLAPGILDFEKAFNLNKYIDIPKNVFVHGDLWSANILFAPSKDGSMYACKVLDYQLSHMGNPAEDLVRLLCSTLSGSQRRQNWEHILENFYAYFLEAMQTKEIPYTLEQLKLSYRSYFPMGGLALLPLLGPAADVKMKSMSEKTAEKSRKVLAEKIECLLQDVEKFY</sequence>
<dbReference type="Pfam" id="PF07914">
    <property type="entry name" value="DUF1679"/>
    <property type="match status" value="2"/>
</dbReference>
<reference evidence="3" key="1">
    <citation type="submission" date="2017-10" db="EMBL/GenBank/DDBJ databases">
        <title>Rapid genome shrinkage in a self-fertile nematode reveals novel sperm competition proteins.</title>
        <authorList>
            <person name="Yin D."/>
            <person name="Schwarz E.M."/>
            <person name="Thomas C.G."/>
            <person name="Felde R.L."/>
            <person name="Korf I.F."/>
            <person name="Cutter A.D."/>
            <person name="Schartner C.M."/>
            <person name="Ralston E.J."/>
            <person name="Meyer B.J."/>
            <person name="Haag E.S."/>
        </authorList>
    </citation>
    <scope>NUCLEOTIDE SEQUENCE [LARGE SCALE GENOMIC DNA]</scope>
    <source>
        <strain evidence="3">JU1422</strain>
    </source>
</reference>
<evidence type="ECO:0000313" key="2">
    <source>
        <dbReference type="EMBL" id="PIC25652.1"/>
    </source>
</evidence>
<dbReference type="AlphaFoldDB" id="A0A2G5TEC5"/>
<dbReference type="PANTHER" id="PTHR23020">
    <property type="entry name" value="UNCHARACTERIZED NUCLEAR HORMONE RECEPTOR-RELATED"/>
    <property type="match status" value="1"/>
</dbReference>
<dbReference type="SMART" id="SM00587">
    <property type="entry name" value="CHK"/>
    <property type="match status" value="1"/>
</dbReference>